<sequence>MNSTMAGSWRDQLAELDAEGRTEDALDVLRRAAFERPDDADLGFMVGERLKKSGHLRDAAVVFALVSSLDNEHMRFRALLERAECLRLTGDYSGASADISRAMLIDPGSHWPVVAMAEVYSSAGRDGERLEFIERHYDALRPDGKAELARYASGMQAYWRFEATRGTPGWGPMAPERVPALEKAGIILLVKDEADIIGQNLVHHYQLGFRCFCLINNMSTDGTKEKIEDFRERHLDAFVLLVDDPVAGHYQSKKMMMYADVFVKHAALVGCNIAWVFLIDADEFIAAENTYSMQAAIEKFEGYLNNYENKIIVFHWIHCASSLPKDVFDDKTNPFETFNKYTSRLLPVVPKISYRSDSDLAIMEGNHFVRSITCPLNAVITAALGGWYIWHFSLRSRDHVRKKIINGGRAFEGTVGLESHGEHWRERYSLYQKYGEAIVSQVLQNHIDSILKLDDVNDTDSSTGAVSDLDSRTSSSNQLILSVEQDRHLLNIRGNLNDWEAQIAEARNHAERTENKVEAVRRLAWLQAAGGLLDEAEATLLASAEMFGDRGNAFYSIAALRLAQGDPAGMLMFFDRALSNCDVSEKKRAEIEDLKKSFDDNRFFMPFILDSVGVDPFSHDFLCFVGPQKVSAAERPTYSRFMEHALPVIGLISGAAINILERDHALNGASYWYHLHLGHHHWLNGDRAKTDFHYGCARLESLSHKIMPTHFNAGVLTWLDSRSVNALAVEPAVDFVGVDGWRWCAPSDELAPPQLTIVVGCDSGYFAYFPKLLLSLIKTVMHSAVKNVTLLHIHFAEPDRAQLEFLEKWSKRLNHAGSNLHLSYAFGSLKYAEPGIFTCLRFLALPELFSRYNADTIIIDIDDIISADFFEKVDGLRAADLALRMHNFDESQRQIAGEPWSINASQMYVAANEIGKLYSKILKNFISVAYDPSLPTNWTIDQNAVGQAFDYCRKKYSKINVINLVEYGSITVMPHNIGGKEALFNFHGAVTIYNFEEFLKEVS</sequence>
<evidence type="ECO:0000313" key="2">
    <source>
        <dbReference type="EMBL" id="SIQ07048.1"/>
    </source>
</evidence>
<comment type="caution">
    <text evidence="2">The sequence shown here is derived from an EMBL/GenBank/DDBJ whole genome shotgun (WGS) entry which is preliminary data.</text>
</comment>
<protein>
    <submittedName>
        <fullName evidence="2">Glycosyl transferase family 2</fullName>
    </submittedName>
</protein>
<keyword evidence="1" id="KW-0175">Coiled coil</keyword>
<dbReference type="SUPFAM" id="SSF48452">
    <property type="entry name" value="TPR-like"/>
    <property type="match status" value="2"/>
</dbReference>
<dbReference type="OrthoDB" id="7215902at2"/>
<dbReference type="GO" id="GO:0016740">
    <property type="term" value="F:transferase activity"/>
    <property type="evidence" value="ECO:0007669"/>
    <property type="project" value="UniProtKB-KW"/>
</dbReference>
<proteinExistence type="predicted"/>
<dbReference type="Proteomes" id="UP000186308">
    <property type="component" value="Unassembled WGS sequence"/>
</dbReference>
<dbReference type="InterPro" id="IPR019734">
    <property type="entry name" value="TPR_rpt"/>
</dbReference>
<evidence type="ECO:0000313" key="3">
    <source>
        <dbReference type="Proteomes" id="UP000186308"/>
    </source>
</evidence>
<keyword evidence="2" id="KW-0808">Transferase</keyword>
<gene>
    <name evidence="2" type="ORF">SAMN05421828_101158</name>
</gene>
<dbReference type="EMBL" id="FTNE01000001">
    <property type="protein sequence ID" value="SIQ07048.1"/>
    <property type="molecule type" value="Genomic_DNA"/>
</dbReference>
<feature type="coiled-coil region" evidence="1">
    <location>
        <begin position="489"/>
        <end position="523"/>
    </location>
</feature>
<reference evidence="2 3" key="1">
    <citation type="submission" date="2017-01" db="EMBL/GenBank/DDBJ databases">
        <authorList>
            <person name="Varghese N."/>
            <person name="Submissions S."/>
        </authorList>
    </citation>
    <scope>NUCLEOTIDE SEQUENCE [LARGE SCALE GENOMIC DNA]</scope>
    <source>
        <strain evidence="2 3">ATCC 35905</strain>
    </source>
</reference>
<dbReference type="AlphaFoldDB" id="A0A8G2CHJ4"/>
<dbReference type="Gene3D" id="1.25.40.10">
    <property type="entry name" value="Tetratricopeptide repeat domain"/>
    <property type="match status" value="2"/>
</dbReference>
<keyword evidence="3" id="KW-1185">Reference proteome</keyword>
<organism evidence="2 3">
    <name type="scientific">Acidiphilium rubrum</name>
    <dbReference type="NCBI Taxonomy" id="526"/>
    <lineage>
        <taxon>Bacteria</taxon>
        <taxon>Pseudomonadati</taxon>
        <taxon>Pseudomonadota</taxon>
        <taxon>Alphaproteobacteria</taxon>
        <taxon>Acetobacterales</taxon>
        <taxon>Acidocellaceae</taxon>
        <taxon>Acidiphilium</taxon>
    </lineage>
</organism>
<dbReference type="InterPro" id="IPR011990">
    <property type="entry name" value="TPR-like_helical_dom_sf"/>
</dbReference>
<name>A0A8G2CHJ4_ACIRU</name>
<dbReference type="Pfam" id="PF13704">
    <property type="entry name" value="Glyco_tranf_2_4"/>
    <property type="match status" value="1"/>
</dbReference>
<accession>A0A8G2CHJ4</accession>
<evidence type="ECO:0000256" key="1">
    <source>
        <dbReference type="SAM" id="Coils"/>
    </source>
</evidence>
<dbReference type="SMART" id="SM00028">
    <property type="entry name" value="TPR"/>
    <property type="match status" value="2"/>
</dbReference>